<dbReference type="Pfam" id="PF00583">
    <property type="entry name" value="Acetyltransf_1"/>
    <property type="match status" value="1"/>
</dbReference>
<dbReference type="Proteomes" id="UP001253851">
    <property type="component" value="Unassembled WGS sequence"/>
</dbReference>
<gene>
    <name evidence="7" type="ORF">DW084_01995</name>
    <name evidence="6" type="ORF">GFU50_14285</name>
    <name evidence="4" type="ORF">P7I32_05150</name>
    <name evidence="5" type="ORF">P7I34_05795</name>
</gene>
<dbReference type="InterPro" id="IPR000182">
    <property type="entry name" value="GNAT_dom"/>
</dbReference>
<dbReference type="EMBL" id="JARQDZ010000002">
    <property type="protein sequence ID" value="MDT2982165.1"/>
    <property type="molecule type" value="Genomic_DNA"/>
</dbReference>
<reference evidence="7 8" key="1">
    <citation type="submission" date="2018-08" db="EMBL/GenBank/DDBJ databases">
        <title>A genome reference for cultivated species of the human gut microbiota.</title>
        <authorList>
            <person name="Zou Y."/>
            <person name="Xue W."/>
            <person name="Luo G."/>
        </authorList>
    </citation>
    <scope>NUCLEOTIDE SEQUENCE [LARGE SCALE GENOMIC DNA]</scope>
    <source>
        <strain evidence="7 8">AF48-16</strain>
    </source>
</reference>
<dbReference type="Gene3D" id="3.40.630.30">
    <property type="match status" value="1"/>
</dbReference>
<dbReference type="GeneID" id="15143094"/>
<keyword evidence="2" id="KW-0012">Acyltransferase</keyword>
<dbReference type="PROSITE" id="PS51186">
    <property type="entry name" value="GNAT"/>
    <property type="match status" value="1"/>
</dbReference>
<evidence type="ECO:0000313" key="5">
    <source>
        <dbReference type="EMBL" id="MDT2982165.1"/>
    </source>
</evidence>
<reference evidence="6 9" key="2">
    <citation type="submission" date="2019-11" db="EMBL/GenBank/DDBJ databases">
        <title>Detection and genome characteristic of a blood enterococcus casselifavus isolate from Zhengzhou,china.</title>
        <authorList>
            <person name="Wen P."/>
        </authorList>
    </citation>
    <scope>NUCLEOTIDE SEQUENCE [LARGE SCALE GENOMIC DNA]</scope>
    <source>
        <strain evidence="6 9">EC291</strain>
    </source>
</reference>
<protein>
    <submittedName>
        <fullName evidence="7">GNAT family N-acetyltransferase</fullName>
    </submittedName>
</protein>
<evidence type="ECO:0000259" key="3">
    <source>
        <dbReference type="PROSITE" id="PS51186"/>
    </source>
</evidence>
<dbReference type="SUPFAM" id="SSF55729">
    <property type="entry name" value="Acyl-CoA N-acyltransferases (Nat)"/>
    <property type="match status" value="1"/>
</dbReference>
<evidence type="ECO:0000256" key="2">
    <source>
        <dbReference type="ARBA" id="ARBA00023315"/>
    </source>
</evidence>
<keyword evidence="1 7" id="KW-0808">Transferase</keyword>
<sequence>MIRFAKKEDRFVMAELVLVILKDMELPFVKEIGEAKTLEILADAMLEPDYRYGFRRALVNEIDGEVAGVAFGYPDKEEATIDQPLDKVLEQYGLSKDMKLFIDEETLPNEWYLDTICVAEKFRGKGVGSALLEALPKIASRDGYEVIGLSVDRANPHAKRLYEKHGFEVVAQREISGHLYDHMQKRTS</sequence>
<dbReference type="Proteomes" id="UP001268896">
    <property type="component" value="Unassembled WGS sequence"/>
</dbReference>
<evidence type="ECO:0000313" key="6">
    <source>
        <dbReference type="EMBL" id="QGN30610.1"/>
    </source>
</evidence>
<organism evidence="7 8">
    <name type="scientific">Enterococcus casseliflavus</name>
    <name type="common">Enterococcus flavescens</name>
    <dbReference type="NCBI Taxonomy" id="37734"/>
    <lineage>
        <taxon>Bacteria</taxon>
        <taxon>Bacillati</taxon>
        <taxon>Bacillota</taxon>
        <taxon>Bacilli</taxon>
        <taxon>Lactobacillales</taxon>
        <taxon>Enterococcaceae</taxon>
        <taxon>Enterococcus</taxon>
    </lineage>
</organism>
<dbReference type="EMBL" id="CP046123">
    <property type="protein sequence ID" value="QGN30610.1"/>
    <property type="molecule type" value="Genomic_DNA"/>
</dbReference>
<dbReference type="InterPro" id="IPR050680">
    <property type="entry name" value="YpeA/RimI_acetyltransf"/>
</dbReference>
<feature type="domain" description="N-acetyltransferase" evidence="3">
    <location>
        <begin position="16"/>
        <end position="188"/>
    </location>
</feature>
<dbReference type="PANTHER" id="PTHR43420">
    <property type="entry name" value="ACETYLTRANSFERASE"/>
    <property type="match status" value="1"/>
</dbReference>
<evidence type="ECO:0000313" key="4">
    <source>
        <dbReference type="EMBL" id="MDT2963986.1"/>
    </source>
</evidence>
<dbReference type="Proteomes" id="UP000286288">
    <property type="component" value="Unassembled WGS sequence"/>
</dbReference>
<dbReference type="EMBL" id="QRMZ01000002">
    <property type="protein sequence ID" value="RHK07922.1"/>
    <property type="molecule type" value="Genomic_DNA"/>
</dbReference>
<dbReference type="RefSeq" id="WP_005228513.1">
    <property type="nucleotide sequence ID" value="NZ_BAAAXK010000001.1"/>
</dbReference>
<name>A0A1L8SKL7_ENTCA</name>
<accession>A0A1L8SKL7</accession>
<proteinExistence type="predicted"/>
<reference evidence="4 10" key="3">
    <citation type="submission" date="2023-03" db="EMBL/GenBank/DDBJ databases">
        <authorList>
            <person name="Shen W."/>
            <person name="Cai J."/>
        </authorList>
    </citation>
    <scope>NUCLEOTIDE SEQUENCE</scope>
    <source>
        <strain evidence="5 10">B516</strain>
        <strain evidence="4">K72-2</strain>
    </source>
</reference>
<dbReference type="Proteomes" id="UP000422837">
    <property type="component" value="Chromosome"/>
</dbReference>
<dbReference type="EMBL" id="JARQDV010000002">
    <property type="protein sequence ID" value="MDT2963986.1"/>
    <property type="molecule type" value="Genomic_DNA"/>
</dbReference>
<dbReference type="AlphaFoldDB" id="A0A1L8SKL7"/>
<dbReference type="PANTHER" id="PTHR43420:SF52">
    <property type="entry name" value="N-ACETYLTRANSFERASE YODP"/>
    <property type="match status" value="1"/>
</dbReference>
<dbReference type="GO" id="GO:0016747">
    <property type="term" value="F:acyltransferase activity, transferring groups other than amino-acyl groups"/>
    <property type="evidence" value="ECO:0007669"/>
    <property type="project" value="InterPro"/>
</dbReference>
<evidence type="ECO:0000313" key="7">
    <source>
        <dbReference type="EMBL" id="RHK07922.1"/>
    </source>
</evidence>
<evidence type="ECO:0000313" key="9">
    <source>
        <dbReference type="Proteomes" id="UP000422837"/>
    </source>
</evidence>
<evidence type="ECO:0000256" key="1">
    <source>
        <dbReference type="ARBA" id="ARBA00022679"/>
    </source>
</evidence>
<evidence type="ECO:0000313" key="8">
    <source>
        <dbReference type="Proteomes" id="UP000286288"/>
    </source>
</evidence>
<dbReference type="OrthoDB" id="5319888at2"/>
<dbReference type="InterPro" id="IPR016181">
    <property type="entry name" value="Acyl_CoA_acyltransferase"/>
</dbReference>
<evidence type="ECO:0000313" key="10">
    <source>
        <dbReference type="Proteomes" id="UP001253851"/>
    </source>
</evidence>
<dbReference type="CDD" id="cd04301">
    <property type="entry name" value="NAT_SF"/>
    <property type="match status" value="1"/>
</dbReference>